<dbReference type="SUPFAM" id="SSF52540">
    <property type="entry name" value="P-loop containing nucleoside triphosphate hydrolases"/>
    <property type="match status" value="1"/>
</dbReference>
<dbReference type="Proteomes" id="UP000677913">
    <property type="component" value="Unassembled WGS sequence"/>
</dbReference>
<evidence type="ECO:0000313" key="3">
    <source>
        <dbReference type="Proteomes" id="UP000677913"/>
    </source>
</evidence>
<reference evidence="2" key="1">
    <citation type="submission" date="2021-04" db="EMBL/GenBank/DDBJ databases">
        <title>Genome based classification of Actinospica acidithermotolerans sp. nov., an actinobacterium isolated from an Indonesian hot spring.</title>
        <authorList>
            <person name="Kusuma A.B."/>
            <person name="Putra K.E."/>
            <person name="Nafisah S."/>
            <person name="Loh J."/>
            <person name="Nouioui I."/>
            <person name="Goodfellow M."/>
        </authorList>
    </citation>
    <scope>NUCLEOTIDE SEQUENCE</scope>
    <source>
        <strain evidence="2">DSM 45618</strain>
    </source>
</reference>
<organism evidence="2 3">
    <name type="scientific">Actinocrinis puniceicyclus</name>
    <dbReference type="NCBI Taxonomy" id="977794"/>
    <lineage>
        <taxon>Bacteria</taxon>
        <taxon>Bacillati</taxon>
        <taxon>Actinomycetota</taxon>
        <taxon>Actinomycetes</taxon>
        <taxon>Catenulisporales</taxon>
        <taxon>Actinospicaceae</taxon>
        <taxon>Actinocrinis</taxon>
    </lineage>
</organism>
<gene>
    <name evidence="2" type="ORF">KGA66_14635</name>
</gene>
<dbReference type="InterPro" id="IPR011990">
    <property type="entry name" value="TPR-like_helical_dom_sf"/>
</dbReference>
<dbReference type="InterPro" id="IPR042197">
    <property type="entry name" value="Apaf_helical"/>
</dbReference>
<proteinExistence type="predicted"/>
<dbReference type="PROSITE" id="PS50005">
    <property type="entry name" value="TPR"/>
    <property type="match status" value="1"/>
</dbReference>
<dbReference type="InterPro" id="IPR019734">
    <property type="entry name" value="TPR_rpt"/>
</dbReference>
<dbReference type="InterPro" id="IPR027417">
    <property type="entry name" value="P-loop_NTPase"/>
</dbReference>
<dbReference type="PANTHER" id="PTHR10098">
    <property type="entry name" value="RAPSYN-RELATED"/>
    <property type="match status" value="1"/>
</dbReference>
<keyword evidence="3" id="KW-1185">Reference proteome</keyword>
<accession>A0A8J7WS23</accession>
<dbReference type="RefSeq" id="WP_211468659.1">
    <property type="nucleotide sequence ID" value="NZ_JAGSXH010000046.1"/>
</dbReference>
<dbReference type="Pfam" id="PF13424">
    <property type="entry name" value="TPR_12"/>
    <property type="match status" value="3"/>
</dbReference>
<evidence type="ECO:0000313" key="2">
    <source>
        <dbReference type="EMBL" id="MBS2964294.1"/>
    </source>
</evidence>
<dbReference type="AlphaFoldDB" id="A0A8J7WS23"/>
<keyword evidence="1" id="KW-0802">TPR repeat</keyword>
<dbReference type="SMART" id="SM00028">
    <property type="entry name" value="TPR"/>
    <property type="match status" value="9"/>
</dbReference>
<sequence>MTQLLEAVSTPAGELGRAGSLDALAALWRRRNSGRRLLVLLDDVLDAEQIAPLLPTTPGSVVLLTSRRRISGLVGARQHTVRPLTDAAASALLTQITGRDFTADRDQLARFTRHCGGLPLAIAVAAAYLRSRPTWRLNDIVERLTMAVASAVDDSLTSPIRAAFAMSYRALAPAHRTLLRRLAAHPGDDIGLQAAAVLAAMPVGQADLALDVLVEHHLIEETARHRYRLHDLLRAYALIQIQLELDTGASDDAVGRVLEFYLACAAHAESILRPYRRTLGEPTAISAWGAATLGSPAKAQAWMDEESANLMAAAAYAHERGWSRHTSRLPFVLAQHLDRRGHWSQAVQMLRKALDAARAQQGETRNDTVSGQLMTDLAAAHVRTGDLDEALDAAEQALDAWSGCGDERGQGDALIELGRVHWHARRPTVAAQAFGRAVAIFGRIEDRRGQAVAGYHKGIVLFELGESEAALVQTREALKMARQLNDPVLQCDVLANLGEMYRLIEDHDKALHYFRQAQKLADRQGNPHNIAILASNIGAVHDHTGDHESALASFRTALRLFQAVGDRRNEVDVLVHLARAHTRLGDYESSLVSIERATELAEQIRDPLRHARVCLETGRIRQAQARYPAAVHLYRASLGYARQAAAPLDQAHAHQALGDALLALNEPSAAREHWNQALDLYRQLGYRDADPITAQ</sequence>
<dbReference type="EMBL" id="JAGSXH010000046">
    <property type="protein sequence ID" value="MBS2964294.1"/>
    <property type="molecule type" value="Genomic_DNA"/>
</dbReference>
<protein>
    <submittedName>
        <fullName evidence="2">Tetratricopeptide repeat protein</fullName>
    </submittedName>
</protein>
<comment type="caution">
    <text evidence="2">The sequence shown here is derived from an EMBL/GenBank/DDBJ whole genome shotgun (WGS) entry which is preliminary data.</text>
</comment>
<dbReference type="Gene3D" id="1.10.8.430">
    <property type="entry name" value="Helical domain of apoptotic protease-activating factors"/>
    <property type="match status" value="1"/>
</dbReference>
<dbReference type="Gene3D" id="1.25.40.10">
    <property type="entry name" value="Tetratricopeptide repeat domain"/>
    <property type="match status" value="2"/>
</dbReference>
<dbReference type="GO" id="GO:0043531">
    <property type="term" value="F:ADP binding"/>
    <property type="evidence" value="ECO:0007669"/>
    <property type="project" value="InterPro"/>
</dbReference>
<name>A0A8J7WS23_9ACTN</name>
<evidence type="ECO:0000256" key="1">
    <source>
        <dbReference type="PROSITE-ProRule" id="PRU00339"/>
    </source>
</evidence>
<dbReference type="SUPFAM" id="SSF48452">
    <property type="entry name" value="TPR-like"/>
    <property type="match status" value="2"/>
</dbReference>
<dbReference type="Gene3D" id="3.40.50.300">
    <property type="entry name" value="P-loop containing nucleotide triphosphate hydrolases"/>
    <property type="match status" value="1"/>
</dbReference>
<feature type="repeat" description="TPR" evidence="1">
    <location>
        <begin position="491"/>
        <end position="524"/>
    </location>
</feature>